<name>L9XW17_9EURY</name>
<accession>L9XW17</accession>
<feature type="transmembrane region" description="Helical" evidence="1">
    <location>
        <begin position="7"/>
        <end position="23"/>
    </location>
</feature>
<organism evidence="2 3">
    <name type="scientific">Natronococcus jeotgali DSM 18795</name>
    <dbReference type="NCBI Taxonomy" id="1227498"/>
    <lineage>
        <taxon>Archaea</taxon>
        <taxon>Methanobacteriati</taxon>
        <taxon>Methanobacteriota</taxon>
        <taxon>Stenosarchaea group</taxon>
        <taxon>Halobacteria</taxon>
        <taxon>Halobacteriales</taxon>
        <taxon>Natrialbaceae</taxon>
        <taxon>Natronococcus</taxon>
    </lineage>
</organism>
<dbReference type="AlphaFoldDB" id="L9XW17"/>
<keyword evidence="1" id="KW-0812">Transmembrane</keyword>
<gene>
    <name evidence="2" type="ORF">C492_03014</name>
</gene>
<keyword evidence="3" id="KW-1185">Reference proteome</keyword>
<sequence>MAYRTTIGWSLFSSGIVTLVLKVMPGDSLWWGLLLLALGAIILYIR</sequence>
<protein>
    <submittedName>
        <fullName evidence="2">Uncharacterized protein</fullName>
    </submittedName>
</protein>
<dbReference type="RefSeq" id="WP_008420348.1">
    <property type="nucleotide sequence ID" value="NZ_AOIA01000023.1"/>
</dbReference>
<proteinExistence type="predicted"/>
<keyword evidence="1" id="KW-0472">Membrane</keyword>
<comment type="caution">
    <text evidence="2">The sequence shown here is derived from an EMBL/GenBank/DDBJ whole genome shotgun (WGS) entry which is preliminary data.</text>
</comment>
<dbReference type="EMBL" id="AOIA01000023">
    <property type="protein sequence ID" value="ELY65616.1"/>
    <property type="molecule type" value="Genomic_DNA"/>
</dbReference>
<keyword evidence="1" id="KW-1133">Transmembrane helix</keyword>
<feature type="transmembrane region" description="Helical" evidence="1">
    <location>
        <begin position="29"/>
        <end position="45"/>
    </location>
</feature>
<evidence type="ECO:0000313" key="3">
    <source>
        <dbReference type="Proteomes" id="UP000011531"/>
    </source>
</evidence>
<evidence type="ECO:0000313" key="2">
    <source>
        <dbReference type="EMBL" id="ELY65616.1"/>
    </source>
</evidence>
<evidence type="ECO:0000256" key="1">
    <source>
        <dbReference type="SAM" id="Phobius"/>
    </source>
</evidence>
<dbReference type="Proteomes" id="UP000011531">
    <property type="component" value="Unassembled WGS sequence"/>
</dbReference>
<reference evidence="2 3" key="1">
    <citation type="journal article" date="2014" name="PLoS Genet.">
        <title>Phylogenetically driven sequencing of extremely halophilic archaea reveals strategies for static and dynamic osmo-response.</title>
        <authorList>
            <person name="Becker E.A."/>
            <person name="Seitzer P.M."/>
            <person name="Tritt A."/>
            <person name="Larsen D."/>
            <person name="Krusor M."/>
            <person name="Yao A.I."/>
            <person name="Wu D."/>
            <person name="Madern D."/>
            <person name="Eisen J.A."/>
            <person name="Darling A.E."/>
            <person name="Facciotti M.T."/>
        </authorList>
    </citation>
    <scope>NUCLEOTIDE SEQUENCE [LARGE SCALE GENOMIC DNA]</scope>
    <source>
        <strain evidence="2 3">DSM 18795</strain>
    </source>
</reference>